<dbReference type="Proteomes" id="UP000265955">
    <property type="component" value="Unassembled WGS sequence"/>
</dbReference>
<dbReference type="InterPro" id="IPR002881">
    <property type="entry name" value="DUF58"/>
</dbReference>
<comment type="caution">
    <text evidence="2">The sequence shown here is derived from an EMBL/GenBank/DDBJ whole genome shotgun (WGS) entry which is preliminary data.</text>
</comment>
<proteinExistence type="predicted"/>
<dbReference type="AlphaFoldDB" id="A0A3A3FLM3"/>
<dbReference type="OrthoDB" id="9776116at2"/>
<keyword evidence="3" id="KW-1185">Reference proteome</keyword>
<dbReference type="PANTHER" id="PTHR33608">
    <property type="entry name" value="BLL2464 PROTEIN"/>
    <property type="match status" value="1"/>
</dbReference>
<dbReference type="EMBL" id="QYUO01000002">
    <property type="protein sequence ID" value="RJF95375.1"/>
    <property type="molecule type" value="Genomic_DNA"/>
</dbReference>
<gene>
    <name evidence="2" type="ORF">D3871_18305</name>
</gene>
<evidence type="ECO:0000259" key="1">
    <source>
        <dbReference type="Pfam" id="PF01882"/>
    </source>
</evidence>
<evidence type="ECO:0000313" key="2">
    <source>
        <dbReference type="EMBL" id="RJF95375.1"/>
    </source>
</evidence>
<sequence length="311" mass="35484">MSELTPAPEAVLRRIELTVLRQLDGMLHGDYHTLFRGMGMDLADLREYQYHDDVRHIDWNVTARMQTPYVREYYEERDLTAWFLLDLSPSEDFGSQQVTKRAQALELVALLASMLSRHGNRVGALFYGGNVDTIIPAGSGRRHVLQILHRMMTRQPLAQSSATRLQDLLETSAQMMKRRSLVFVISDFISQPGWEKPLALLAQRHDILAMRLYDPLEMELPDLGLLTMQDAETSEQLLVDTHDHVFRSRFTAAVTRREDALHEAFSYAGVDVLELSTEDSVVDALLRFSEMRKGRSRLMAGSSLSLHAGRR</sequence>
<dbReference type="SUPFAM" id="SSF53300">
    <property type="entry name" value="vWA-like"/>
    <property type="match status" value="1"/>
</dbReference>
<dbReference type="PANTHER" id="PTHR33608:SF6">
    <property type="entry name" value="BLL2464 PROTEIN"/>
    <property type="match status" value="1"/>
</dbReference>
<feature type="domain" description="DUF58" evidence="1">
    <location>
        <begin position="44"/>
        <end position="258"/>
    </location>
</feature>
<name>A0A3A3FLM3_9BURK</name>
<organism evidence="2 3">
    <name type="scientific">Noviherbaspirillum saxi</name>
    <dbReference type="NCBI Taxonomy" id="2320863"/>
    <lineage>
        <taxon>Bacteria</taxon>
        <taxon>Pseudomonadati</taxon>
        <taxon>Pseudomonadota</taxon>
        <taxon>Betaproteobacteria</taxon>
        <taxon>Burkholderiales</taxon>
        <taxon>Oxalobacteraceae</taxon>
        <taxon>Noviherbaspirillum</taxon>
    </lineage>
</organism>
<dbReference type="RefSeq" id="WP_119770525.1">
    <property type="nucleotide sequence ID" value="NZ_QYUO01000002.1"/>
</dbReference>
<reference evidence="3" key="1">
    <citation type="submission" date="2018-09" db="EMBL/GenBank/DDBJ databases">
        <authorList>
            <person name="Zhu H."/>
        </authorList>
    </citation>
    <scope>NUCLEOTIDE SEQUENCE [LARGE SCALE GENOMIC DNA]</scope>
    <source>
        <strain evidence="3">K1R23-30</strain>
    </source>
</reference>
<accession>A0A3A3FLM3</accession>
<dbReference type="Pfam" id="PF01882">
    <property type="entry name" value="DUF58"/>
    <property type="match status" value="1"/>
</dbReference>
<evidence type="ECO:0000313" key="3">
    <source>
        <dbReference type="Proteomes" id="UP000265955"/>
    </source>
</evidence>
<dbReference type="InterPro" id="IPR036465">
    <property type="entry name" value="vWFA_dom_sf"/>
</dbReference>
<protein>
    <submittedName>
        <fullName evidence="2">DUF58 domain-containing protein</fullName>
    </submittedName>
</protein>
<dbReference type="Gene3D" id="3.40.50.410">
    <property type="entry name" value="von Willebrand factor, type A domain"/>
    <property type="match status" value="1"/>
</dbReference>